<keyword evidence="4" id="KW-0067">ATP-binding</keyword>
<evidence type="ECO:0000256" key="5">
    <source>
        <dbReference type="SAM" id="Phobius"/>
    </source>
</evidence>
<accession>A0A2X2YJS8</accession>
<evidence type="ECO:0000259" key="6">
    <source>
        <dbReference type="Pfam" id="PF04263"/>
    </source>
</evidence>
<dbReference type="Gene3D" id="3.40.50.10240">
    <property type="entry name" value="Thiamin pyrophosphokinase, catalytic domain"/>
    <property type="match status" value="1"/>
</dbReference>
<keyword evidence="5" id="KW-0812">Transmembrane</keyword>
<dbReference type="EMBL" id="UASJ01000001">
    <property type="protein sequence ID" value="SQB64364.1"/>
    <property type="molecule type" value="Genomic_DNA"/>
</dbReference>
<dbReference type="GO" id="GO:0009229">
    <property type="term" value="P:thiamine diphosphate biosynthetic process"/>
    <property type="evidence" value="ECO:0007669"/>
    <property type="project" value="InterPro"/>
</dbReference>
<organism evidence="8 9">
    <name type="scientific">Mobiluncus curtisii</name>
    <dbReference type="NCBI Taxonomy" id="2051"/>
    <lineage>
        <taxon>Bacteria</taxon>
        <taxon>Bacillati</taxon>
        <taxon>Actinomycetota</taxon>
        <taxon>Actinomycetes</taxon>
        <taxon>Actinomycetales</taxon>
        <taxon>Actinomycetaceae</taxon>
        <taxon>Mobiluncus</taxon>
    </lineage>
</organism>
<dbReference type="GO" id="GO:0005524">
    <property type="term" value="F:ATP binding"/>
    <property type="evidence" value="ECO:0007669"/>
    <property type="project" value="UniProtKB-KW"/>
</dbReference>
<feature type="transmembrane region" description="Helical" evidence="5">
    <location>
        <begin position="342"/>
        <end position="362"/>
    </location>
</feature>
<evidence type="ECO:0000256" key="2">
    <source>
        <dbReference type="ARBA" id="ARBA00022741"/>
    </source>
</evidence>
<keyword evidence="3 8" id="KW-0418">Kinase</keyword>
<evidence type="ECO:0000256" key="1">
    <source>
        <dbReference type="ARBA" id="ARBA00022679"/>
    </source>
</evidence>
<dbReference type="InterPro" id="IPR022215">
    <property type="entry name" value="SteA-like_C"/>
</dbReference>
<evidence type="ECO:0000313" key="9">
    <source>
        <dbReference type="Proteomes" id="UP000250245"/>
    </source>
</evidence>
<evidence type="ECO:0000259" key="7">
    <source>
        <dbReference type="Pfam" id="PF12555"/>
    </source>
</evidence>
<gene>
    <name evidence="8" type="ORF">NCTC11820_00708</name>
</gene>
<feature type="domain" description="SteA-like C-terminal" evidence="7">
    <location>
        <begin position="332"/>
        <end position="383"/>
    </location>
</feature>
<protein>
    <submittedName>
        <fullName evidence="8">Thiamine pyrophosphokinase</fullName>
    </submittedName>
</protein>
<dbReference type="OMA" id="MIVGDMD"/>
<evidence type="ECO:0000256" key="4">
    <source>
        <dbReference type="ARBA" id="ARBA00022840"/>
    </source>
</evidence>
<dbReference type="NCBIfam" id="NF040608">
    <property type="entry name" value="division_SteA"/>
    <property type="match status" value="1"/>
</dbReference>
<dbReference type="AlphaFoldDB" id="A0A2X2YJS8"/>
<dbReference type="InterPro" id="IPR036759">
    <property type="entry name" value="TPK_catalytic_sf"/>
</dbReference>
<dbReference type="Pfam" id="PF04263">
    <property type="entry name" value="TPK_catalytic"/>
    <property type="match status" value="1"/>
</dbReference>
<keyword evidence="2" id="KW-0547">Nucleotide-binding</keyword>
<dbReference type="SUPFAM" id="SSF63999">
    <property type="entry name" value="Thiamin pyrophosphokinase, catalytic domain"/>
    <property type="match status" value="1"/>
</dbReference>
<proteinExistence type="predicted"/>
<dbReference type="GO" id="GO:0004788">
    <property type="term" value="F:thiamine diphosphokinase activity"/>
    <property type="evidence" value="ECO:0007669"/>
    <property type="project" value="InterPro"/>
</dbReference>
<name>A0A2X2YJS8_9ACTO</name>
<keyword evidence="5" id="KW-1133">Transmembrane helix</keyword>
<keyword evidence="5" id="KW-0472">Membrane</keyword>
<dbReference type="Pfam" id="PF12555">
    <property type="entry name" value="SteA-like_C"/>
    <property type="match status" value="1"/>
</dbReference>
<dbReference type="Proteomes" id="UP000250245">
    <property type="component" value="Unassembled WGS sequence"/>
</dbReference>
<reference evidence="8 9" key="1">
    <citation type="submission" date="2018-06" db="EMBL/GenBank/DDBJ databases">
        <authorList>
            <consortium name="Pathogen Informatics"/>
            <person name="Doyle S."/>
        </authorList>
    </citation>
    <scope>NUCLEOTIDE SEQUENCE [LARGE SCALE GENOMIC DNA]</scope>
    <source>
        <strain evidence="8 9">NCTC11820</strain>
    </source>
</reference>
<sequence length="391" mass="42038">MALFGRKRNQKTGTNLGGLVRIDTRTKNLTKRLGAGEVAVISHQDLDWVAAESLKAIEPAAVLNAEKSTSGRYPNQGPKVLIEAGIPLIDDLGSDIMSLKEGQRVEIRDNQVFCEGKLVAEGVRQTEETNAANMEAAKASLGVQIEAFTANTMEYLKKERDLILDSVGVPDLRTNFTGRQVLMVVRGYNYKEDLLMLKPYIREYRPILIGVDGGADALLENGLKPDLVVGDMDSVTDKALTCGAEIVVHAYPNGKAPGLTRVQELGVEHVVFPAAGTSEDITMLLADEKGAELIVALGTHATLVEFLDKGRAGMSSTFLTRLKVGSKLIDAKGVSKLYRPRIANWQMGLLVVAGLLAMLAALGSTTGGQTFLGLVAANMDAWWHGLRGLIG</sequence>
<dbReference type="InterPro" id="IPR007371">
    <property type="entry name" value="TPK_catalytic"/>
</dbReference>
<feature type="domain" description="Thiamin pyrophosphokinase catalytic" evidence="6">
    <location>
        <begin position="206"/>
        <end position="241"/>
    </location>
</feature>
<evidence type="ECO:0000256" key="3">
    <source>
        <dbReference type="ARBA" id="ARBA00022777"/>
    </source>
</evidence>
<keyword evidence="1" id="KW-0808">Transferase</keyword>
<dbReference type="InterPro" id="IPR047795">
    <property type="entry name" value="Put_SteA-like"/>
</dbReference>
<dbReference type="GO" id="GO:0016301">
    <property type="term" value="F:kinase activity"/>
    <property type="evidence" value="ECO:0007669"/>
    <property type="project" value="UniProtKB-KW"/>
</dbReference>
<evidence type="ECO:0000313" key="8">
    <source>
        <dbReference type="EMBL" id="SQB64364.1"/>
    </source>
</evidence>